<evidence type="ECO:0000313" key="1">
    <source>
        <dbReference type="EMBL" id="MDC0740936.1"/>
    </source>
</evidence>
<accession>A0ABT5EJM6</accession>
<keyword evidence="2" id="KW-1185">Reference proteome</keyword>
<protein>
    <submittedName>
        <fullName evidence="1">Uncharacterized protein</fullName>
    </submittedName>
</protein>
<dbReference type="EMBL" id="JAQNDO010000001">
    <property type="protein sequence ID" value="MDC0740936.1"/>
    <property type="molecule type" value="Genomic_DNA"/>
</dbReference>
<comment type="caution">
    <text evidence="1">The sequence shown here is derived from an EMBL/GenBank/DDBJ whole genome shotgun (WGS) entry which is preliminary data.</text>
</comment>
<evidence type="ECO:0000313" key="2">
    <source>
        <dbReference type="Proteomes" id="UP001221411"/>
    </source>
</evidence>
<gene>
    <name evidence="1" type="ORF">POL67_06230</name>
</gene>
<sequence length="86" mass="8925">MATLLVANCREALGIDEANLVCPTDLPDCMPCEEVEDCGPGTECHTWTCTDSLCRPINAAPMTKCSTGVCSEEPVSECIASAADGG</sequence>
<reference evidence="1 2" key="1">
    <citation type="submission" date="2022-11" db="EMBL/GenBank/DDBJ databases">
        <title>Minimal conservation of predation-associated metabolite biosynthetic gene clusters underscores biosynthetic potential of Myxococcota including descriptions for ten novel species: Archangium lansinium sp. nov., Myxococcus landrumus sp. nov., Nannocystis bai.</title>
        <authorList>
            <person name="Ahearne A."/>
            <person name="Stevens C."/>
            <person name="Dowd S."/>
        </authorList>
    </citation>
    <scope>NUCLEOTIDE SEQUENCE [LARGE SCALE GENOMIC DNA]</scope>
    <source>
        <strain evidence="1 2">RJM3</strain>
    </source>
</reference>
<organism evidence="1 2">
    <name type="scientific">Polyangium mundeleinium</name>
    <dbReference type="NCBI Taxonomy" id="2995306"/>
    <lineage>
        <taxon>Bacteria</taxon>
        <taxon>Pseudomonadati</taxon>
        <taxon>Myxococcota</taxon>
        <taxon>Polyangia</taxon>
        <taxon>Polyangiales</taxon>
        <taxon>Polyangiaceae</taxon>
        <taxon>Polyangium</taxon>
    </lineage>
</organism>
<proteinExistence type="predicted"/>
<dbReference type="RefSeq" id="WP_271916148.1">
    <property type="nucleotide sequence ID" value="NZ_JAQNDO010000001.1"/>
</dbReference>
<dbReference type="Proteomes" id="UP001221411">
    <property type="component" value="Unassembled WGS sequence"/>
</dbReference>
<name>A0ABT5EJM6_9BACT</name>